<gene>
    <name evidence="6" type="ORF">QUW28_08760</name>
</gene>
<keyword evidence="2 5" id="KW-0812">Transmembrane</keyword>
<feature type="transmembrane region" description="Helical" evidence="5">
    <location>
        <begin position="21"/>
        <end position="48"/>
    </location>
</feature>
<sequence>MTERIRHTAFDMHHPAVPAAYLLITLCLTMFSMQPVLIGISLVAALVFGCLERGARDTLRSLRWQLPLIALIAIANPLFSASGSTELMRIGLRAVYLESVWYGCAMGALFVASMLWFCAAASLLPFDKVMALFGNAAPTLALMVSMCMRLIPKFIRQGRLVSAVQDAMEPGTFGARAAADAMRLRLRLSTVLMGWGMEDSLQTADAMRARGWGAACRRSTYTRYRFTATDAAALVVLALAGSFVAALAVAATAQFSFYPTTTRLVVWWGYLPYALWMFVPTALHLREARRLR</sequence>
<keyword evidence="4 5" id="KW-0472">Membrane</keyword>
<dbReference type="InterPro" id="IPR003339">
    <property type="entry name" value="ABC/ECF_trnsptr_transmembrane"/>
</dbReference>
<proteinExistence type="predicted"/>
<dbReference type="EMBL" id="JAUDDZ010000014">
    <property type="protein sequence ID" value="MDM8275576.1"/>
    <property type="molecule type" value="Genomic_DNA"/>
</dbReference>
<dbReference type="Proteomes" id="UP001529421">
    <property type="component" value="Unassembled WGS sequence"/>
</dbReference>
<evidence type="ECO:0000256" key="1">
    <source>
        <dbReference type="ARBA" id="ARBA00004141"/>
    </source>
</evidence>
<feature type="transmembrane region" description="Helical" evidence="5">
    <location>
        <begin position="100"/>
        <end position="124"/>
    </location>
</feature>
<keyword evidence="3 5" id="KW-1133">Transmembrane helix</keyword>
<evidence type="ECO:0000256" key="4">
    <source>
        <dbReference type="ARBA" id="ARBA00023136"/>
    </source>
</evidence>
<reference evidence="7" key="1">
    <citation type="submission" date="2023-06" db="EMBL/GenBank/DDBJ databases">
        <title>Identification and characterization of horizontal gene transfer across gut microbiota members of farm animals based on homology search.</title>
        <authorList>
            <person name="Zeman M."/>
            <person name="Kubasova T."/>
            <person name="Jahodarova E."/>
            <person name="Nykrynova M."/>
            <person name="Rychlik I."/>
        </authorList>
    </citation>
    <scope>NUCLEOTIDE SEQUENCE [LARGE SCALE GENOMIC DNA]</scope>
    <source>
        <strain evidence="7">154_Feed</strain>
    </source>
</reference>
<feature type="transmembrane region" description="Helical" evidence="5">
    <location>
        <begin position="231"/>
        <end position="253"/>
    </location>
</feature>
<evidence type="ECO:0000256" key="5">
    <source>
        <dbReference type="SAM" id="Phobius"/>
    </source>
</evidence>
<evidence type="ECO:0000313" key="7">
    <source>
        <dbReference type="Proteomes" id="UP001529421"/>
    </source>
</evidence>
<comment type="subcellular location">
    <subcellularLocation>
        <location evidence="1">Membrane</location>
        <topology evidence="1">Multi-pass membrane protein</topology>
    </subcellularLocation>
</comment>
<feature type="transmembrane region" description="Helical" evidence="5">
    <location>
        <begin position="68"/>
        <end position="88"/>
    </location>
</feature>
<name>A0ABT7VAQ0_9ACTN</name>
<evidence type="ECO:0000256" key="3">
    <source>
        <dbReference type="ARBA" id="ARBA00022989"/>
    </source>
</evidence>
<keyword evidence="7" id="KW-1185">Reference proteome</keyword>
<reference evidence="6 7" key="2">
    <citation type="submission" date="2023-06" db="EMBL/GenBank/DDBJ databases">
        <authorList>
            <person name="Zeman M."/>
            <person name="Kubasova T."/>
            <person name="Jahodarova E."/>
            <person name="Nykrynova M."/>
            <person name="Rychlik I."/>
        </authorList>
    </citation>
    <scope>NUCLEOTIDE SEQUENCE [LARGE SCALE GENOMIC DNA]</scope>
    <source>
        <strain evidence="6 7">154_Feed</strain>
    </source>
</reference>
<feature type="transmembrane region" description="Helical" evidence="5">
    <location>
        <begin position="130"/>
        <end position="151"/>
    </location>
</feature>
<feature type="transmembrane region" description="Helical" evidence="5">
    <location>
        <begin position="265"/>
        <end position="285"/>
    </location>
</feature>
<evidence type="ECO:0000313" key="6">
    <source>
        <dbReference type="EMBL" id="MDM8275576.1"/>
    </source>
</evidence>
<dbReference type="RefSeq" id="WP_289545713.1">
    <property type="nucleotide sequence ID" value="NZ_JAUDDZ010000014.1"/>
</dbReference>
<comment type="caution">
    <text evidence="6">The sequence shown here is derived from an EMBL/GenBank/DDBJ whole genome shotgun (WGS) entry which is preliminary data.</text>
</comment>
<evidence type="ECO:0000256" key="2">
    <source>
        <dbReference type="ARBA" id="ARBA00022692"/>
    </source>
</evidence>
<protein>
    <submittedName>
        <fullName evidence="6">Energy-coupling factor transporter transmembrane component T</fullName>
    </submittedName>
</protein>
<accession>A0ABT7VAQ0</accession>
<organism evidence="6 7">
    <name type="scientific">Enorma phocaeensis</name>
    <dbReference type="NCBI Taxonomy" id="1871019"/>
    <lineage>
        <taxon>Bacteria</taxon>
        <taxon>Bacillati</taxon>
        <taxon>Actinomycetota</taxon>
        <taxon>Coriobacteriia</taxon>
        <taxon>Coriobacteriales</taxon>
        <taxon>Coriobacteriaceae</taxon>
        <taxon>Enorma</taxon>
    </lineage>
</organism>
<dbReference type="CDD" id="cd16914">
    <property type="entry name" value="EcfT"/>
    <property type="match status" value="1"/>
</dbReference>